<name>A0A9J6F8T8_RHIMP</name>
<comment type="caution">
    <text evidence="1">The sequence shown here is derived from an EMBL/GenBank/DDBJ whole genome shotgun (WGS) entry which is preliminary data.</text>
</comment>
<dbReference type="EMBL" id="JABSTU010000001">
    <property type="protein sequence ID" value="KAH8042801.1"/>
    <property type="molecule type" value="Genomic_DNA"/>
</dbReference>
<dbReference type="AlphaFoldDB" id="A0A9J6F8T8"/>
<protein>
    <submittedName>
        <fullName evidence="1">Uncharacterized protein</fullName>
    </submittedName>
</protein>
<evidence type="ECO:0000313" key="1">
    <source>
        <dbReference type="EMBL" id="KAH8042801.1"/>
    </source>
</evidence>
<gene>
    <name evidence="1" type="ORF">HPB51_025853</name>
</gene>
<reference evidence="1" key="2">
    <citation type="submission" date="2021-09" db="EMBL/GenBank/DDBJ databases">
        <authorList>
            <person name="Jia N."/>
            <person name="Wang J."/>
            <person name="Shi W."/>
            <person name="Du L."/>
            <person name="Sun Y."/>
            <person name="Zhan W."/>
            <person name="Jiang J."/>
            <person name="Wang Q."/>
            <person name="Zhang B."/>
            <person name="Ji P."/>
            <person name="Sakyi L.B."/>
            <person name="Cui X."/>
            <person name="Yuan T."/>
            <person name="Jiang B."/>
            <person name="Yang W."/>
            <person name="Lam T.T.-Y."/>
            <person name="Chang Q."/>
            <person name="Ding S."/>
            <person name="Wang X."/>
            <person name="Zhu J."/>
            <person name="Ruan X."/>
            <person name="Zhao L."/>
            <person name="Wei J."/>
            <person name="Que T."/>
            <person name="Du C."/>
            <person name="Cheng J."/>
            <person name="Dai P."/>
            <person name="Han X."/>
            <person name="Huang E."/>
            <person name="Gao Y."/>
            <person name="Liu J."/>
            <person name="Shao H."/>
            <person name="Ye R."/>
            <person name="Li L."/>
            <person name="Wei W."/>
            <person name="Wang X."/>
            <person name="Wang C."/>
            <person name="Huo Q."/>
            <person name="Li W."/>
            <person name="Guo W."/>
            <person name="Chen H."/>
            <person name="Chen S."/>
            <person name="Zhou L."/>
            <person name="Zhou L."/>
            <person name="Ni X."/>
            <person name="Tian J."/>
            <person name="Zhou Y."/>
            <person name="Sheng Y."/>
            <person name="Liu T."/>
            <person name="Pan Y."/>
            <person name="Xia L."/>
            <person name="Li J."/>
            <person name="Zhao F."/>
            <person name="Cao W."/>
        </authorList>
    </citation>
    <scope>NUCLEOTIDE SEQUENCE</scope>
    <source>
        <strain evidence="1">Rmic-2018</strain>
        <tissue evidence="1">Larvae</tissue>
    </source>
</reference>
<dbReference type="InterPro" id="IPR024079">
    <property type="entry name" value="MetalloPept_cat_dom_sf"/>
</dbReference>
<organism evidence="1 2">
    <name type="scientific">Rhipicephalus microplus</name>
    <name type="common">Cattle tick</name>
    <name type="synonym">Boophilus microplus</name>
    <dbReference type="NCBI Taxonomy" id="6941"/>
    <lineage>
        <taxon>Eukaryota</taxon>
        <taxon>Metazoa</taxon>
        <taxon>Ecdysozoa</taxon>
        <taxon>Arthropoda</taxon>
        <taxon>Chelicerata</taxon>
        <taxon>Arachnida</taxon>
        <taxon>Acari</taxon>
        <taxon>Parasitiformes</taxon>
        <taxon>Ixodida</taxon>
        <taxon>Ixodoidea</taxon>
        <taxon>Ixodidae</taxon>
        <taxon>Rhipicephalinae</taxon>
        <taxon>Rhipicephalus</taxon>
        <taxon>Boophilus</taxon>
    </lineage>
</organism>
<sequence>MWKYSGRVETVSFQDLVDIDARVTEEDWRRLFGAESLTVSYLSCSVKVRGLKNVKQVLTALFERMDPIGAAIYSLAHALLPEEMLEVHAKRRHASAACFGLVRRVFGNAWYATMTSKITPVTITENQQKWAFVANDVASVLKKRVVMSSLFMDFIDVSGTIAKINSMETAAANATNLSPPLISGRILESLWRSLEPHNLYMNLLAFRRLHNGTDYLAHGLNEFDDYKWRSQKDIFANSGVLTIPRVALTSSFTCEDRFLNYATLGVVVADAMLRAIGGPFCTTLAGGDSCTENSTNVEALENVKTCIATGVDHFESLVHHNDTDDERSRLLDALVLSTAAFQVALEAGQSALGAKLLSSVSPEMEMRFVTRYCHHLCNQRHSTEGPSNGRSAALWPRLQCNMAVMNSPMFGPLFKCTKKKQVFPTRCTVL</sequence>
<dbReference type="GO" id="GO:0008237">
    <property type="term" value="F:metallopeptidase activity"/>
    <property type="evidence" value="ECO:0007669"/>
    <property type="project" value="InterPro"/>
</dbReference>
<proteinExistence type="predicted"/>
<dbReference type="Proteomes" id="UP000821866">
    <property type="component" value="Chromosome 1"/>
</dbReference>
<dbReference type="Gene3D" id="3.40.390.10">
    <property type="entry name" value="Collagenase (Catalytic Domain)"/>
    <property type="match status" value="1"/>
</dbReference>
<reference evidence="1" key="1">
    <citation type="journal article" date="2020" name="Cell">
        <title>Large-Scale Comparative Analyses of Tick Genomes Elucidate Their Genetic Diversity and Vector Capacities.</title>
        <authorList>
            <consortium name="Tick Genome and Microbiome Consortium (TIGMIC)"/>
            <person name="Jia N."/>
            <person name="Wang J."/>
            <person name="Shi W."/>
            <person name="Du L."/>
            <person name="Sun Y."/>
            <person name="Zhan W."/>
            <person name="Jiang J.F."/>
            <person name="Wang Q."/>
            <person name="Zhang B."/>
            <person name="Ji P."/>
            <person name="Bell-Sakyi L."/>
            <person name="Cui X.M."/>
            <person name="Yuan T.T."/>
            <person name="Jiang B.G."/>
            <person name="Yang W.F."/>
            <person name="Lam T.T."/>
            <person name="Chang Q.C."/>
            <person name="Ding S.J."/>
            <person name="Wang X.J."/>
            <person name="Zhu J.G."/>
            <person name="Ruan X.D."/>
            <person name="Zhao L."/>
            <person name="Wei J.T."/>
            <person name="Ye R.Z."/>
            <person name="Que T.C."/>
            <person name="Du C.H."/>
            <person name="Zhou Y.H."/>
            <person name="Cheng J.X."/>
            <person name="Dai P.F."/>
            <person name="Guo W.B."/>
            <person name="Han X.H."/>
            <person name="Huang E.J."/>
            <person name="Li L.F."/>
            <person name="Wei W."/>
            <person name="Gao Y.C."/>
            <person name="Liu J.Z."/>
            <person name="Shao H.Z."/>
            <person name="Wang X."/>
            <person name="Wang C.C."/>
            <person name="Yang T.C."/>
            <person name="Huo Q.B."/>
            <person name="Li W."/>
            <person name="Chen H.Y."/>
            <person name="Chen S.E."/>
            <person name="Zhou L.G."/>
            <person name="Ni X.B."/>
            <person name="Tian J.H."/>
            <person name="Sheng Y."/>
            <person name="Liu T."/>
            <person name="Pan Y.S."/>
            <person name="Xia L.Y."/>
            <person name="Li J."/>
            <person name="Zhao F."/>
            <person name="Cao W.C."/>
        </authorList>
    </citation>
    <scope>NUCLEOTIDE SEQUENCE</scope>
    <source>
        <strain evidence="1">Rmic-2018</strain>
    </source>
</reference>
<evidence type="ECO:0000313" key="2">
    <source>
        <dbReference type="Proteomes" id="UP000821866"/>
    </source>
</evidence>
<keyword evidence="2" id="KW-1185">Reference proteome</keyword>
<accession>A0A9J6F8T8</accession>